<dbReference type="EMBL" id="CADEPI010000052">
    <property type="protein sequence ID" value="CAB3370419.1"/>
    <property type="molecule type" value="Genomic_DNA"/>
</dbReference>
<dbReference type="Proteomes" id="UP000494165">
    <property type="component" value="Unassembled WGS sequence"/>
</dbReference>
<organism evidence="2 3">
    <name type="scientific">Cloeon dipterum</name>
    <dbReference type="NCBI Taxonomy" id="197152"/>
    <lineage>
        <taxon>Eukaryota</taxon>
        <taxon>Metazoa</taxon>
        <taxon>Ecdysozoa</taxon>
        <taxon>Arthropoda</taxon>
        <taxon>Hexapoda</taxon>
        <taxon>Insecta</taxon>
        <taxon>Pterygota</taxon>
        <taxon>Palaeoptera</taxon>
        <taxon>Ephemeroptera</taxon>
        <taxon>Pisciforma</taxon>
        <taxon>Baetidae</taxon>
        <taxon>Cloeon</taxon>
    </lineage>
</organism>
<proteinExistence type="predicted"/>
<evidence type="ECO:0000313" key="2">
    <source>
        <dbReference type="EMBL" id="CAB3370419.1"/>
    </source>
</evidence>
<comment type="caution">
    <text evidence="2">The sequence shown here is derived from an EMBL/GenBank/DDBJ whole genome shotgun (WGS) entry which is preliminary data.</text>
</comment>
<sequence>MENTEGTGLTAADQINTTNEAQSSRSPVELTFSSPLDGASSDTTAESETSLLTTSIPSLSTDSTVTSTPTLLTEQTNSETSTTGTTTTTTTPTTTKFYNGSSVPTTCVPLRNFCWMSNSTPCEINQTAKDLLYGSSKLSDKYGYLKTMQNRTYYVGNVDSAGKINPVNVYKICCERGFKIYEPSSIAQMKLTNQIIGTTSLTVPTGDTESINQTHEVWCRSRQILPDSFFNTGPSAFRYPCVDEMMLGVNKNNFLLQRYKYTSPILFNRFLYPQNYTPVSKYFYIFLCEQP</sequence>
<keyword evidence="3" id="KW-1185">Reference proteome</keyword>
<evidence type="ECO:0000313" key="3">
    <source>
        <dbReference type="Proteomes" id="UP000494165"/>
    </source>
</evidence>
<feature type="compositionally biased region" description="Low complexity" evidence="1">
    <location>
        <begin position="39"/>
        <end position="93"/>
    </location>
</feature>
<feature type="compositionally biased region" description="Polar residues" evidence="1">
    <location>
        <begin position="1"/>
        <end position="34"/>
    </location>
</feature>
<dbReference type="AlphaFoldDB" id="A0A8S1CJA9"/>
<protein>
    <submittedName>
        <fullName evidence="2">Uncharacterized protein</fullName>
    </submittedName>
</protein>
<name>A0A8S1CJA9_9INSE</name>
<reference evidence="2 3" key="1">
    <citation type="submission" date="2020-04" db="EMBL/GenBank/DDBJ databases">
        <authorList>
            <person name="Alioto T."/>
            <person name="Alioto T."/>
            <person name="Gomez Garrido J."/>
        </authorList>
    </citation>
    <scope>NUCLEOTIDE SEQUENCE [LARGE SCALE GENOMIC DNA]</scope>
</reference>
<feature type="region of interest" description="Disordered" evidence="1">
    <location>
        <begin position="1"/>
        <end position="93"/>
    </location>
</feature>
<evidence type="ECO:0000256" key="1">
    <source>
        <dbReference type="SAM" id="MobiDB-lite"/>
    </source>
</evidence>
<accession>A0A8S1CJA9</accession>
<gene>
    <name evidence="2" type="ORF">CLODIP_2_CD10676</name>
</gene>